<dbReference type="EMBL" id="AP023326">
    <property type="protein sequence ID" value="BCI68796.1"/>
    <property type="molecule type" value="Genomic_DNA"/>
</dbReference>
<reference evidence="3 4" key="1">
    <citation type="submission" date="2020-07" db="EMBL/GenBank/DDBJ databases">
        <title>Complete Genome Sequence of an acetic acid bacterium, Acetobacter aceti JCM20276.</title>
        <authorList>
            <person name="Hirose Y."/>
            <person name="Mihara H."/>
        </authorList>
    </citation>
    <scope>NUCLEOTIDE SEQUENCE [LARGE SCALE GENOMIC DNA]</scope>
    <source>
        <strain evidence="3 4">JCM20276</strain>
    </source>
</reference>
<keyword evidence="1" id="KW-1133">Transmembrane helix</keyword>
<accession>A0A6S6PPT9</accession>
<evidence type="ECO:0000313" key="3">
    <source>
        <dbReference type="EMBL" id="BCI68796.1"/>
    </source>
</evidence>
<protein>
    <recommendedName>
        <fullName evidence="2">Helix-turn-helix domain-containing protein</fullName>
    </recommendedName>
</protein>
<organism evidence="3 4">
    <name type="scientific">Acetobacter aceti</name>
    <dbReference type="NCBI Taxonomy" id="435"/>
    <lineage>
        <taxon>Bacteria</taxon>
        <taxon>Pseudomonadati</taxon>
        <taxon>Pseudomonadota</taxon>
        <taxon>Alphaproteobacteria</taxon>
        <taxon>Acetobacterales</taxon>
        <taxon>Acetobacteraceae</taxon>
        <taxon>Acetobacter</taxon>
        <taxon>Acetobacter subgen. Acetobacter</taxon>
    </lineage>
</organism>
<sequence length="101" mass="11423">MRYAAAAEYLGMAKGTLANSISARTGPRSVKMGRSRMFRQEDLDDFIEEKLIETERLEKRRAKRRGRAVMVITCANPDLFLISTLMIAGAVLLLFSFLHTQ</sequence>
<keyword evidence="1" id="KW-0472">Membrane</keyword>
<dbReference type="Proteomes" id="UP000515220">
    <property type="component" value="Chromosome"/>
</dbReference>
<feature type="transmembrane region" description="Helical" evidence="1">
    <location>
        <begin position="68"/>
        <end position="98"/>
    </location>
</feature>
<proteinExistence type="predicted"/>
<keyword evidence="1" id="KW-0812">Transmembrane</keyword>
<dbReference type="InterPro" id="IPR041657">
    <property type="entry name" value="HTH_17"/>
</dbReference>
<dbReference type="AlphaFoldDB" id="A0A6S6PPT9"/>
<name>A0A6S6PPT9_ACEAC</name>
<evidence type="ECO:0000256" key="1">
    <source>
        <dbReference type="SAM" id="Phobius"/>
    </source>
</evidence>
<evidence type="ECO:0000313" key="4">
    <source>
        <dbReference type="Proteomes" id="UP000515220"/>
    </source>
</evidence>
<feature type="domain" description="Helix-turn-helix" evidence="2">
    <location>
        <begin position="6"/>
        <end position="50"/>
    </location>
</feature>
<dbReference type="Pfam" id="PF12728">
    <property type="entry name" value="HTH_17"/>
    <property type="match status" value="1"/>
</dbReference>
<evidence type="ECO:0000259" key="2">
    <source>
        <dbReference type="Pfam" id="PF12728"/>
    </source>
</evidence>
<gene>
    <name evidence="3" type="ORF">AAJCM20276_34200</name>
</gene>